<dbReference type="InterPro" id="IPR036187">
    <property type="entry name" value="DNA_mismatch_repair_MutS_sf"/>
</dbReference>
<organism evidence="1 2">
    <name type="scientific">Eleusine coracana subsp. coracana</name>
    <dbReference type="NCBI Taxonomy" id="191504"/>
    <lineage>
        <taxon>Eukaryota</taxon>
        <taxon>Viridiplantae</taxon>
        <taxon>Streptophyta</taxon>
        <taxon>Embryophyta</taxon>
        <taxon>Tracheophyta</taxon>
        <taxon>Spermatophyta</taxon>
        <taxon>Magnoliopsida</taxon>
        <taxon>Liliopsida</taxon>
        <taxon>Poales</taxon>
        <taxon>Poaceae</taxon>
        <taxon>PACMAD clade</taxon>
        <taxon>Chloridoideae</taxon>
        <taxon>Cynodonteae</taxon>
        <taxon>Eleusininae</taxon>
        <taxon>Eleusine</taxon>
    </lineage>
</organism>
<sequence>MGSRQNSFAGVIQSILTAGKQLQKLVPEDTNTVSSQHKPVHSSLLRRLISTASSSTVLNNAVRLLSSLNKDAADLGDMLNLFIASVDHFPEVAEGHVAVEMAKQKLDLLIVEYRKQLGMRNLEFKSVAGTTHLIEVEWIQFSYLQIFHF</sequence>
<proteinExistence type="predicted"/>
<evidence type="ECO:0000313" key="2">
    <source>
        <dbReference type="Proteomes" id="UP001054889"/>
    </source>
</evidence>
<accession>A0AAV5CS21</accession>
<gene>
    <name evidence="1" type="primary">ga18543</name>
    <name evidence="1" type="ORF">PR202_ga18543</name>
</gene>
<reference evidence="1" key="1">
    <citation type="journal article" date="2018" name="DNA Res.">
        <title>Multiple hybrid de novo genome assembly of finger millet, an orphan allotetraploid crop.</title>
        <authorList>
            <person name="Hatakeyama M."/>
            <person name="Aluri S."/>
            <person name="Balachadran M.T."/>
            <person name="Sivarajan S.R."/>
            <person name="Patrignani A."/>
            <person name="Gruter S."/>
            <person name="Poveda L."/>
            <person name="Shimizu-Inatsugi R."/>
            <person name="Baeten J."/>
            <person name="Francoijs K.J."/>
            <person name="Nataraja K.N."/>
            <person name="Reddy Y.A.N."/>
            <person name="Phadnis S."/>
            <person name="Ravikumar R.L."/>
            <person name="Schlapbach R."/>
            <person name="Sreeman S.M."/>
            <person name="Shimizu K.K."/>
        </authorList>
    </citation>
    <scope>NUCLEOTIDE SEQUENCE</scope>
</reference>
<dbReference type="Gene3D" id="1.10.1420.10">
    <property type="match status" value="1"/>
</dbReference>
<reference evidence="1" key="2">
    <citation type="submission" date="2021-12" db="EMBL/GenBank/DDBJ databases">
        <title>Resequencing data analysis of finger millet.</title>
        <authorList>
            <person name="Hatakeyama M."/>
            <person name="Aluri S."/>
            <person name="Balachadran M.T."/>
            <person name="Sivarajan S.R."/>
            <person name="Poveda L."/>
            <person name="Shimizu-Inatsugi R."/>
            <person name="Schlapbach R."/>
            <person name="Sreeman S.M."/>
            <person name="Shimizu K.K."/>
        </authorList>
    </citation>
    <scope>NUCLEOTIDE SEQUENCE</scope>
</reference>
<keyword evidence="2" id="KW-1185">Reference proteome</keyword>
<evidence type="ECO:0000313" key="1">
    <source>
        <dbReference type="EMBL" id="GJN01288.1"/>
    </source>
</evidence>
<dbReference type="Proteomes" id="UP001054889">
    <property type="component" value="Unassembled WGS sequence"/>
</dbReference>
<name>A0AAV5CS21_ELECO</name>
<protein>
    <submittedName>
        <fullName evidence="1">Uncharacterized protein</fullName>
    </submittedName>
</protein>
<comment type="caution">
    <text evidence="1">The sequence shown here is derived from an EMBL/GenBank/DDBJ whole genome shotgun (WGS) entry which is preliminary data.</text>
</comment>
<dbReference type="EMBL" id="BQKI01000009">
    <property type="protein sequence ID" value="GJN01288.1"/>
    <property type="molecule type" value="Genomic_DNA"/>
</dbReference>
<dbReference type="SUPFAM" id="SSF48334">
    <property type="entry name" value="DNA repair protein MutS, domain III"/>
    <property type="match status" value="1"/>
</dbReference>
<dbReference type="AlphaFoldDB" id="A0AAV5CS21"/>